<protein>
    <submittedName>
        <fullName evidence="1">YheC/YheD family protein</fullName>
    </submittedName>
</protein>
<evidence type="ECO:0000313" key="1">
    <source>
        <dbReference type="EMBL" id="MFB5267173.1"/>
    </source>
</evidence>
<dbReference type="RefSeq" id="WP_375355141.1">
    <property type="nucleotide sequence ID" value="NZ_JBHHMI010000007.1"/>
</dbReference>
<gene>
    <name evidence="1" type="ORF">ACE41H_10305</name>
</gene>
<sequence>MSRQLASKLRKTEALLKNGHVAAHIPQTVKYSSEELRRMLERYKFVFIKPVKGGGGHGVIKVGRHTSGYYCTRLSQTYRCSHFEELARVLSTIKLKRPYLIQQGIELATIGGRPIDYRVKTVKNGGHWEFRAMVGRLARPGLVVTNLCKGGTLLPGAVGLKRSLRGFSAKAKRREMRELTLLCISVLEAYFPGIGQLGFDYGIDRSGRIWILEVNTRPQ</sequence>
<dbReference type="Pfam" id="PF14398">
    <property type="entry name" value="ATPgrasp_YheCD"/>
    <property type="match status" value="1"/>
</dbReference>
<dbReference type="EMBL" id="JBHHMI010000007">
    <property type="protein sequence ID" value="MFB5267173.1"/>
    <property type="molecule type" value="Genomic_DNA"/>
</dbReference>
<dbReference type="Proteomes" id="UP001580346">
    <property type="component" value="Unassembled WGS sequence"/>
</dbReference>
<dbReference type="SUPFAM" id="SSF56059">
    <property type="entry name" value="Glutathione synthetase ATP-binding domain-like"/>
    <property type="match status" value="1"/>
</dbReference>
<reference evidence="1 2" key="1">
    <citation type="submission" date="2024-09" db="EMBL/GenBank/DDBJ databases">
        <title>Paenibacillus zeirhizospherea sp. nov., isolated from surface of the maize (Zea mays) roots in a horticulture field, Hungary.</title>
        <authorList>
            <person name="Marton D."/>
            <person name="Farkas M."/>
            <person name="Bedics A."/>
            <person name="Toth E."/>
            <person name="Tancsics A."/>
            <person name="Boka K."/>
            <person name="Maroti G."/>
            <person name="Kriszt B."/>
            <person name="Cserhati M."/>
        </authorList>
    </citation>
    <scope>NUCLEOTIDE SEQUENCE [LARGE SCALE GENOMIC DNA]</scope>
    <source>
        <strain evidence="1 2">KCTC 33519</strain>
    </source>
</reference>
<keyword evidence="2" id="KW-1185">Reference proteome</keyword>
<dbReference type="Gene3D" id="3.30.470.20">
    <property type="entry name" value="ATP-grasp fold, B domain"/>
    <property type="match status" value="1"/>
</dbReference>
<proteinExistence type="predicted"/>
<evidence type="ECO:0000313" key="2">
    <source>
        <dbReference type="Proteomes" id="UP001580346"/>
    </source>
</evidence>
<organism evidence="1 2">
    <name type="scientific">Paenibacillus enshidis</name>
    <dbReference type="NCBI Taxonomy" id="1458439"/>
    <lineage>
        <taxon>Bacteria</taxon>
        <taxon>Bacillati</taxon>
        <taxon>Bacillota</taxon>
        <taxon>Bacilli</taxon>
        <taxon>Bacillales</taxon>
        <taxon>Paenibacillaceae</taxon>
        <taxon>Paenibacillus</taxon>
    </lineage>
</organism>
<name>A0ABV5ASK2_9BACL</name>
<dbReference type="InterPro" id="IPR026838">
    <property type="entry name" value="YheC/D"/>
</dbReference>
<comment type="caution">
    <text evidence="1">The sequence shown here is derived from an EMBL/GenBank/DDBJ whole genome shotgun (WGS) entry which is preliminary data.</text>
</comment>
<accession>A0ABV5ASK2</accession>